<dbReference type="RefSeq" id="WP_343185257.1">
    <property type="nucleotide sequence ID" value="NZ_JBCITM010000004.1"/>
</dbReference>
<sequence length="464" mass="50204">MIDRLIVHATLLTMTDEKGGLLPDGAVAIEGNRILAVGTTQELMERYSARVVHDVAGKAVMPGLVDAHIHTSMALYRGVAQDTHHWLQKGVGPFFSEINEAEAVAGSMLNIVEGLKAGTTTFSDFDNPMPLIAENYRITGARGRLTATVNQLPPGLHRLKVNEVYPLDESAGRQKLEETLQMLEKWHGKADGRITVMLGPQGPDMVTESLLMEIKSLARTYKTRIHMHVAQGDREINQMERRYGQRTIPWLDSMGYLDEQLVAVHLTEATDEEAALLAKRGAAMIHCPGSIGIIDGMVPPVMAFLEAGGIAGLGSDNAPGNNCNNMFNEMKAAAVFNKIKAKDPTVMPAEKVLRMATIEGASAIGLADEIGSLEPGKKADLIVINTREPGLTPVIMAPVSNLVPNLVYAARGHEVEMVIIDGQLVMENRKLLTVDEGQVVARAQQLAEQLAARVANGHQTDSRG</sequence>
<dbReference type="SUPFAM" id="SSF51338">
    <property type="entry name" value="Composite domain of metallo-dependent hydrolases"/>
    <property type="match status" value="1"/>
</dbReference>
<dbReference type="Pfam" id="PF22039">
    <property type="entry name" value="HUTI_composite_bact"/>
    <property type="match status" value="1"/>
</dbReference>
<reference evidence="6 7" key="1">
    <citation type="submission" date="2024-04" db="EMBL/GenBank/DDBJ databases">
        <title>Genome sequencing and metabolic network reconstruction of aminoacids and betaine degradation by Anoxynatronum sibiricum.</title>
        <authorList>
            <person name="Detkova E.N."/>
            <person name="Boltjanskaja Y.V."/>
            <person name="Mardanov A.V."/>
            <person name="Kevbrin V."/>
        </authorList>
    </citation>
    <scope>NUCLEOTIDE SEQUENCE [LARGE SCALE GENOMIC DNA]</scope>
    <source>
        <strain evidence="6 7">Z-7981</strain>
    </source>
</reference>
<gene>
    <name evidence="6" type="ORF">AAIG11_05595</name>
</gene>
<keyword evidence="7" id="KW-1185">Reference proteome</keyword>
<dbReference type="PANTHER" id="PTHR43794:SF11">
    <property type="entry name" value="AMIDOHYDROLASE-RELATED DOMAIN-CONTAINING PROTEIN"/>
    <property type="match status" value="1"/>
</dbReference>
<evidence type="ECO:0000259" key="4">
    <source>
        <dbReference type="Pfam" id="PF01979"/>
    </source>
</evidence>
<organism evidence="6 7">
    <name type="scientific">Anoxynatronum sibiricum</name>
    <dbReference type="NCBI Taxonomy" id="210623"/>
    <lineage>
        <taxon>Bacteria</taxon>
        <taxon>Bacillati</taxon>
        <taxon>Bacillota</taxon>
        <taxon>Clostridia</taxon>
        <taxon>Eubacteriales</taxon>
        <taxon>Clostridiaceae</taxon>
        <taxon>Anoxynatronum</taxon>
    </lineage>
</organism>
<dbReference type="InterPro" id="IPR006680">
    <property type="entry name" value="Amidohydro-rel"/>
</dbReference>
<evidence type="ECO:0000313" key="7">
    <source>
        <dbReference type="Proteomes" id="UP001407405"/>
    </source>
</evidence>
<name>A0ABU9VRY9_9CLOT</name>
<comment type="caution">
    <text evidence="6">The sequence shown here is derived from an EMBL/GenBank/DDBJ whole genome shotgun (WGS) entry which is preliminary data.</text>
</comment>
<dbReference type="InterPro" id="IPR054418">
    <property type="entry name" value="MQNX/HUTI_composite_N"/>
</dbReference>
<dbReference type="Proteomes" id="UP001407405">
    <property type="component" value="Unassembled WGS sequence"/>
</dbReference>
<evidence type="ECO:0000259" key="5">
    <source>
        <dbReference type="Pfam" id="PF22039"/>
    </source>
</evidence>
<evidence type="ECO:0000256" key="1">
    <source>
        <dbReference type="ARBA" id="ARBA00022723"/>
    </source>
</evidence>
<dbReference type="Pfam" id="PF01979">
    <property type="entry name" value="Amidohydro_1"/>
    <property type="match status" value="1"/>
</dbReference>
<protein>
    <submittedName>
        <fullName evidence="6">Amidohydrolase</fullName>
    </submittedName>
</protein>
<keyword evidence="3" id="KW-0862">Zinc</keyword>
<dbReference type="PANTHER" id="PTHR43794">
    <property type="entry name" value="AMINOHYDROLASE SSNA-RELATED"/>
    <property type="match status" value="1"/>
</dbReference>
<evidence type="ECO:0000313" key="6">
    <source>
        <dbReference type="EMBL" id="MEN1759933.1"/>
    </source>
</evidence>
<dbReference type="Gene3D" id="3.20.20.140">
    <property type="entry name" value="Metal-dependent hydrolases"/>
    <property type="match status" value="1"/>
</dbReference>
<dbReference type="EMBL" id="JBCITM010000004">
    <property type="protein sequence ID" value="MEN1759933.1"/>
    <property type="molecule type" value="Genomic_DNA"/>
</dbReference>
<feature type="domain" description="Amidohydrolase-related" evidence="4">
    <location>
        <begin position="60"/>
        <end position="425"/>
    </location>
</feature>
<dbReference type="InterPro" id="IPR050287">
    <property type="entry name" value="MTA/SAH_deaminase"/>
</dbReference>
<keyword evidence="2" id="KW-0378">Hydrolase</keyword>
<dbReference type="SUPFAM" id="SSF51556">
    <property type="entry name" value="Metallo-dependent hydrolases"/>
    <property type="match status" value="1"/>
</dbReference>
<evidence type="ECO:0000256" key="3">
    <source>
        <dbReference type="ARBA" id="ARBA00022833"/>
    </source>
</evidence>
<keyword evidence="1" id="KW-0479">Metal-binding</keyword>
<feature type="domain" description="Aminodeoxyfutalosine deaminase/Imidazolonepropionase-like composite" evidence="5">
    <location>
        <begin position="25"/>
        <end position="47"/>
    </location>
</feature>
<evidence type="ECO:0000256" key="2">
    <source>
        <dbReference type="ARBA" id="ARBA00022801"/>
    </source>
</evidence>
<dbReference type="CDD" id="cd01298">
    <property type="entry name" value="ATZ_TRZ_like"/>
    <property type="match status" value="1"/>
</dbReference>
<accession>A0ABU9VRY9</accession>
<dbReference type="InterPro" id="IPR011059">
    <property type="entry name" value="Metal-dep_hydrolase_composite"/>
</dbReference>
<dbReference type="InterPro" id="IPR032466">
    <property type="entry name" value="Metal_Hydrolase"/>
</dbReference>
<dbReference type="Gene3D" id="2.30.40.10">
    <property type="entry name" value="Urease, subunit C, domain 1"/>
    <property type="match status" value="1"/>
</dbReference>
<proteinExistence type="predicted"/>